<evidence type="ECO:0000256" key="1">
    <source>
        <dbReference type="SAM" id="Phobius"/>
    </source>
</evidence>
<dbReference type="EMBL" id="CP129682">
    <property type="protein sequence ID" value="XDS47850.1"/>
    <property type="molecule type" value="Genomic_DNA"/>
</dbReference>
<dbReference type="RefSeq" id="WP_369341887.1">
    <property type="nucleotide sequence ID" value="NZ_CP129675.1"/>
</dbReference>
<dbReference type="AlphaFoldDB" id="A0AB39UEV2"/>
<accession>A0AB39UEV2</accession>
<proteinExistence type="predicted"/>
<gene>
    <name evidence="4" type="ORF">QN062_01625</name>
    <name evidence="3" type="ORF">QN216_05630</name>
    <name evidence="2" type="ORF">QN217_04815</name>
</gene>
<keyword evidence="1" id="KW-0472">Membrane</keyword>
<evidence type="ECO:0000313" key="2">
    <source>
        <dbReference type="EMBL" id="XDS47439.1"/>
    </source>
</evidence>
<evidence type="ECO:0008006" key="5">
    <source>
        <dbReference type="Google" id="ProtNLM"/>
    </source>
</evidence>
<dbReference type="KEGG" id="bfk:QN062_01625"/>
<keyword evidence="1" id="KW-0812">Transmembrane</keyword>
<keyword evidence="1" id="KW-1133">Transmembrane helix</keyword>
<reference evidence="2" key="1">
    <citation type="submission" date="2023-07" db="EMBL/GenBank/DDBJ databases">
        <title>Bifidobacterium aquikefiriaerophilum sp. nov. and Bifidobacterium eccum sp. nov., isolated from water kefir.</title>
        <authorList>
            <person name="Breselge S."/>
            <person name="Bellassi P."/>
            <person name="Barcenilla C."/>
            <person name="Alvarez-Ordonez A."/>
            <person name="Morelli L."/>
            <person name="Cotter P.D."/>
        </authorList>
    </citation>
    <scope>NUCLEOTIDE SEQUENCE</scope>
    <source>
        <strain evidence="4">WK012_4_13</strain>
        <strain evidence="3">WK013_4_14</strain>
        <strain evidence="2">WK048_4_13</strain>
    </source>
</reference>
<dbReference type="EMBL" id="CP129675">
    <property type="protein sequence ID" value="XDS47439.1"/>
    <property type="molecule type" value="Genomic_DNA"/>
</dbReference>
<evidence type="ECO:0000313" key="3">
    <source>
        <dbReference type="EMBL" id="XDS47850.1"/>
    </source>
</evidence>
<feature type="transmembrane region" description="Helical" evidence="1">
    <location>
        <begin position="6"/>
        <end position="26"/>
    </location>
</feature>
<name>A0AB39UEV2_9BIFI</name>
<sequence length="103" mass="11868">MPGWIWLVLVIFMIAMLVGGAIYVVFRAMAAMRSAGRLSSAIEEKLSPVQGDDENSAEAPLFTRPLHVAGERYSVAHAEVLRRHDRIHERHMRTWQQWKHFND</sequence>
<organism evidence="2">
    <name type="scientific">Bifidobacterium fermentum</name>
    <dbReference type="NCBI Taxonomy" id="3059035"/>
    <lineage>
        <taxon>Bacteria</taxon>
        <taxon>Bacillati</taxon>
        <taxon>Actinomycetota</taxon>
        <taxon>Actinomycetes</taxon>
        <taxon>Bifidobacteriales</taxon>
        <taxon>Bifidobacteriaceae</taxon>
        <taxon>Bifidobacterium</taxon>
    </lineage>
</organism>
<dbReference type="EMBL" id="CP129683">
    <property type="protein sequence ID" value="XDS50926.1"/>
    <property type="molecule type" value="Genomic_DNA"/>
</dbReference>
<evidence type="ECO:0000313" key="4">
    <source>
        <dbReference type="EMBL" id="XDS50926.1"/>
    </source>
</evidence>
<protein>
    <recommendedName>
        <fullName evidence="5">Prolyl aminopeptidase</fullName>
    </recommendedName>
</protein>